<dbReference type="AlphaFoldDB" id="A0A177C759"/>
<evidence type="ECO:0000313" key="2">
    <source>
        <dbReference type="Proteomes" id="UP000077069"/>
    </source>
</evidence>
<dbReference type="InterPro" id="IPR036770">
    <property type="entry name" value="Ankyrin_rpt-contain_sf"/>
</dbReference>
<proteinExistence type="predicted"/>
<dbReference type="InterPro" id="IPR002110">
    <property type="entry name" value="Ankyrin_rpt"/>
</dbReference>
<dbReference type="Gene3D" id="1.25.40.20">
    <property type="entry name" value="Ankyrin repeat-containing domain"/>
    <property type="match status" value="1"/>
</dbReference>
<dbReference type="EMBL" id="KV441555">
    <property type="protein sequence ID" value="OAG03375.1"/>
    <property type="molecule type" value="Genomic_DNA"/>
</dbReference>
<dbReference type="Proteomes" id="UP000077069">
    <property type="component" value="Unassembled WGS sequence"/>
</dbReference>
<gene>
    <name evidence="1" type="ORF">CC84DRAFT_1220238</name>
</gene>
<dbReference type="GeneID" id="28766635"/>
<dbReference type="InParanoid" id="A0A177C759"/>
<dbReference type="OrthoDB" id="3918771at2759"/>
<name>A0A177C759_9PLEO</name>
<reference evidence="1 2" key="1">
    <citation type="submission" date="2016-05" db="EMBL/GenBank/DDBJ databases">
        <title>Comparative analysis of secretome profiles of manganese(II)-oxidizing ascomycete fungi.</title>
        <authorList>
            <consortium name="DOE Joint Genome Institute"/>
            <person name="Zeiner C.A."/>
            <person name="Purvine S.O."/>
            <person name="Zink E.M."/>
            <person name="Wu S."/>
            <person name="Pasa-Tolic L."/>
            <person name="Chaput D.L."/>
            <person name="Haridas S."/>
            <person name="Grigoriev I.V."/>
            <person name="Santelli C.M."/>
            <person name="Hansel C.M."/>
        </authorList>
    </citation>
    <scope>NUCLEOTIDE SEQUENCE [LARGE SCALE GENOMIC DNA]</scope>
    <source>
        <strain evidence="1 2">AP3s5-JAC2a</strain>
    </source>
</reference>
<keyword evidence="2" id="KW-1185">Reference proteome</keyword>
<sequence length="265" mass="29487">MGGFSQDSPKSGMELSILGSLLYHAKRHPYHILAVKTFLELVGARDSLFNNVMRQGPNNYTMNALQFTILYTMDAATISTGTELLAVLLQTFNHPRNHLACQDGPRRLSLLHLAVKHGNYAALDILLAEPGMNADMRNVKNLTALDLCLTRWQDSIRDGSDDYRLALKAGISEAAARAGWEATTEGLIECMERRGASRYGNIKTVFKRLSHFEMMWIRISGEGRIQRDGFDPTGIQSDVFSSAEKNDTARAIANLEVGDCLFFSR</sequence>
<protein>
    <recommendedName>
        <fullName evidence="3">Ankyrin</fullName>
    </recommendedName>
</protein>
<dbReference type="RefSeq" id="XP_018033740.1">
    <property type="nucleotide sequence ID" value="XM_018183149.1"/>
</dbReference>
<accession>A0A177C759</accession>
<evidence type="ECO:0008006" key="3">
    <source>
        <dbReference type="Google" id="ProtNLM"/>
    </source>
</evidence>
<organism evidence="1 2">
    <name type="scientific">Paraphaeosphaeria sporulosa</name>
    <dbReference type="NCBI Taxonomy" id="1460663"/>
    <lineage>
        <taxon>Eukaryota</taxon>
        <taxon>Fungi</taxon>
        <taxon>Dikarya</taxon>
        <taxon>Ascomycota</taxon>
        <taxon>Pezizomycotina</taxon>
        <taxon>Dothideomycetes</taxon>
        <taxon>Pleosporomycetidae</taxon>
        <taxon>Pleosporales</taxon>
        <taxon>Massarineae</taxon>
        <taxon>Didymosphaeriaceae</taxon>
        <taxon>Paraphaeosphaeria</taxon>
    </lineage>
</organism>
<evidence type="ECO:0000313" key="1">
    <source>
        <dbReference type="EMBL" id="OAG03375.1"/>
    </source>
</evidence>
<dbReference type="SUPFAM" id="SSF48403">
    <property type="entry name" value="Ankyrin repeat"/>
    <property type="match status" value="1"/>
</dbReference>
<dbReference type="Pfam" id="PF13857">
    <property type="entry name" value="Ank_5"/>
    <property type="match status" value="1"/>
</dbReference>